<name>A0A486XA46_9PAST</name>
<evidence type="ECO:0000313" key="1">
    <source>
        <dbReference type="EMBL" id="VGM95240.1"/>
    </source>
</evidence>
<proteinExistence type="predicted"/>
<accession>A0A486XA46</accession>
<protein>
    <submittedName>
        <fullName evidence="1">Uncharacterized protein</fullName>
    </submittedName>
</protein>
<dbReference type="EMBL" id="CAAHDN010000007">
    <property type="protein sequence ID" value="VGM95240.1"/>
    <property type="molecule type" value="Genomic_DNA"/>
</dbReference>
<organism evidence="1">
    <name type="scientific">uncultured Avibacterium sp</name>
    <dbReference type="NCBI Taxonomy" id="1936169"/>
    <lineage>
        <taxon>Bacteria</taxon>
        <taxon>Pseudomonadati</taxon>
        <taxon>Pseudomonadota</taxon>
        <taxon>Gammaproteobacteria</taxon>
        <taxon>Pasteurellales</taxon>
        <taxon>Pasteurellaceae</taxon>
        <taxon>Avibacterium</taxon>
        <taxon>environmental samples</taxon>
    </lineage>
</organism>
<gene>
    <name evidence="1" type="ORF">NCTC4101_00602</name>
</gene>
<dbReference type="AlphaFoldDB" id="A0A486XA46"/>
<sequence>MVKASDMSAIQQKIAKLTQDVTYFERCIEVAKQHIATLQQALIALNSEPFSLVTKQRGEKSKSYTYSPNEFIAKVFKHFPNQWLSTNEIMIKAFELEGYTPDKSDFHSIVIAFAHALRRLHSQGIIEKHSIAGGSQNPKIKWKLKEIGT</sequence>
<reference evidence="1" key="1">
    <citation type="submission" date="2019-03" db="EMBL/GenBank/DDBJ databases">
        <authorList>
            <consortium name="Pathogen Informatics"/>
        </authorList>
    </citation>
    <scope>NUCLEOTIDE SEQUENCE</scope>
    <source>
        <strain evidence="1">Unknown</strain>
    </source>
</reference>